<dbReference type="InterPro" id="IPR036179">
    <property type="entry name" value="Ig-like_dom_sf"/>
</dbReference>
<dbReference type="InterPro" id="IPR007110">
    <property type="entry name" value="Ig-like_dom"/>
</dbReference>
<dbReference type="OrthoDB" id="10039395at2759"/>
<dbReference type="PROSITE" id="PS50835">
    <property type="entry name" value="IG_LIKE"/>
    <property type="match status" value="3"/>
</dbReference>
<evidence type="ECO:0000313" key="13">
    <source>
        <dbReference type="RefSeq" id="XP_036724506.1"/>
    </source>
</evidence>
<dbReference type="SUPFAM" id="SSF48726">
    <property type="entry name" value="Immunoglobulin"/>
    <property type="match status" value="3"/>
</dbReference>
<evidence type="ECO:0000313" key="11">
    <source>
        <dbReference type="Ensembl" id="ENSBMSP00010004562.1"/>
    </source>
</evidence>
<feature type="chain" id="PRO_5044670572" evidence="9">
    <location>
        <begin position="17"/>
        <end position="430"/>
    </location>
</feature>
<dbReference type="FunFam" id="2.60.40.10:FF:000357">
    <property type="entry name" value="Fc receptor like 1"/>
    <property type="match status" value="1"/>
</dbReference>
<dbReference type="RefSeq" id="XP_036724506.1">
    <property type="nucleotide sequence ID" value="XM_036868611.1"/>
</dbReference>
<dbReference type="GO" id="GO:0007166">
    <property type="term" value="P:cell surface receptor signaling pathway"/>
    <property type="evidence" value="ECO:0007669"/>
    <property type="project" value="TreeGrafter"/>
</dbReference>
<evidence type="ECO:0000259" key="10">
    <source>
        <dbReference type="PROSITE" id="PS50835"/>
    </source>
</evidence>
<feature type="region of interest" description="Disordered" evidence="8">
    <location>
        <begin position="393"/>
        <end position="414"/>
    </location>
</feature>
<dbReference type="SMART" id="SM00409">
    <property type="entry name" value="IG"/>
    <property type="match status" value="3"/>
</dbReference>
<sequence>MLLRLLLLICAPLCEPTELFLIVSPSQPIEGNSMTLACKTEPPPRKLDVQLQFRFYKDGRPLGLDWDSIPELWIPAVWREDSGSYWCQAKTTPLRVKWSRRVQIQVHGVPISNVNLEIQPPGGYLMEGEKLVLVCLVTGGTGDITFFWYKGVLGLNLETKTQRSLTATFEIPVVRESDSEQYYCAADNGYGPRLSELVNITVRIPVSHPVLTLRGPGAQAVVGDVMELHCEVWRGSAPILYQFYHEDVALGSSSAPSGGGVSFNLSLTAEHSGNYYCEANNGLVAQRSEVVPLNIIVPTEDRKEVLTSRVMEVLLGISGPTTMALLFCCWLKRKIGSRSAGDPLRSLPSPVPQESTYLNSQGPEQLHPDYENVNVVSGDEVYSLVYCVQQEQQPAAEEPPGMHTGDKNPSAIYSRLKKADLTDVDYEDVM</sequence>
<dbReference type="InterPro" id="IPR013783">
    <property type="entry name" value="Ig-like_fold"/>
</dbReference>
<keyword evidence="4" id="KW-0472">Membrane</keyword>
<dbReference type="GO" id="GO:0015026">
    <property type="term" value="F:coreceptor activity"/>
    <property type="evidence" value="ECO:0007669"/>
    <property type="project" value="Ensembl"/>
</dbReference>
<dbReference type="Gene3D" id="2.60.40.10">
    <property type="entry name" value="Immunoglobulins"/>
    <property type="match status" value="3"/>
</dbReference>
<evidence type="ECO:0000256" key="7">
    <source>
        <dbReference type="ARBA" id="ARBA00023319"/>
    </source>
</evidence>
<dbReference type="Ensembl" id="ENSBMST00010005014.1">
    <property type="protein sequence ID" value="ENSBMSP00010004562.1"/>
    <property type="gene ID" value="ENSBMSG00010003353.1"/>
</dbReference>
<keyword evidence="5" id="KW-1015">Disulfide bond</keyword>
<dbReference type="Pfam" id="PF13927">
    <property type="entry name" value="Ig_3"/>
    <property type="match status" value="1"/>
</dbReference>
<dbReference type="Pfam" id="PF13895">
    <property type="entry name" value="Ig_2"/>
    <property type="match status" value="1"/>
</dbReference>
<dbReference type="OMA" id="LWIPAVW"/>
<feature type="region of interest" description="Disordered" evidence="8">
    <location>
        <begin position="339"/>
        <end position="365"/>
    </location>
</feature>
<reference evidence="13" key="2">
    <citation type="submission" date="2025-04" db="UniProtKB">
        <authorList>
            <consortium name="RefSeq"/>
        </authorList>
    </citation>
    <scope>IDENTIFICATION</scope>
    <source>
        <tissue evidence="13">Epidermis and Blubber</tissue>
    </source>
</reference>
<dbReference type="Pfam" id="PF00047">
    <property type="entry name" value="ig"/>
    <property type="match status" value="1"/>
</dbReference>
<dbReference type="InterPro" id="IPR003598">
    <property type="entry name" value="Ig_sub2"/>
</dbReference>
<evidence type="ECO:0000256" key="6">
    <source>
        <dbReference type="ARBA" id="ARBA00023180"/>
    </source>
</evidence>
<keyword evidence="12" id="KW-1185">Reference proteome</keyword>
<protein>
    <submittedName>
        <fullName evidence="11">Fc receptor like 1</fullName>
    </submittedName>
    <submittedName>
        <fullName evidence="13">Fc receptor-like protein 1</fullName>
    </submittedName>
</protein>
<keyword evidence="7" id="KW-0393">Immunoglobulin domain</keyword>
<organism evidence="11">
    <name type="scientific">Balaenoptera musculus</name>
    <name type="common">Blue whale</name>
    <dbReference type="NCBI Taxonomy" id="9771"/>
    <lineage>
        <taxon>Eukaryota</taxon>
        <taxon>Metazoa</taxon>
        <taxon>Chordata</taxon>
        <taxon>Craniata</taxon>
        <taxon>Vertebrata</taxon>
        <taxon>Euteleostomi</taxon>
        <taxon>Mammalia</taxon>
        <taxon>Eutheria</taxon>
        <taxon>Laurasiatheria</taxon>
        <taxon>Artiodactyla</taxon>
        <taxon>Whippomorpha</taxon>
        <taxon>Cetacea</taxon>
        <taxon>Mysticeti</taxon>
        <taxon>Balaenopteridae</taxon>
        <taxon>Balaenoptera</taxon>
    </lineage>
</organism>
<feature type="domain" description="Ig-like" evidence="10">
    <location>
        <begin position="110"/>
        <end position="201"/>
    </location>
</feature>
<reference evidence="11" key="1">
    <citation type="submission" date="2023-09" db="UniProtKB">
        <authorList>
            <consortium name="Ensembl"/>
        </authorList>
    </citation>
    <scope>IDENTIFICATION</scope>
</reference>
<feature type="domain" description="Ig-like" evidence="10">
    <location>
        <begin position="209"/>
        <end position="291"/>
    </location>
</feature>
<dbReference type="GeneTree" id="ENSGT01050000244808"/>
<keyword evidence="2" id="KW-1003">Cell membrane</keyword>
<evidence type="ECO:0000256" key="4">
    <source>
        <dbReference type="ARBA" id="ARBA00023136"/>
    </source>
</evidence>
<evidence type="ECO:0000256" key="1">
    <source>
        <dbReference type="ARBA" id="ARBA00004236"/>
    </source>
</evidence>
<dbReference type="CTD" id="115350"/>
<feature type="domain" description="Ig-like" evidence="10">
    <location>
        <begin position="16"/>
        <end position="97"/>
    </location>
</feature>
<evidence type="ECO:0000313" key="12">
    <source>
        <dbReference type="Proteomes" id="UP000694857"/>
    </source>
</evidence>
<evidence type="ECO:0000256" key="2">
    <source>
        <dbReference type="ARBA" id="ARBA00022475"/>
    </source>
</evidence>
<keyword evidence="6" id="KW-0325">Glycoprotein</keyword>
<dbReference type="GO" id="GO:0009897">
    <property type="term" value="C:external side of plasma membrane"/>
    <property type="evidence" value="ECO:0007669"/>
    <property type="project" value="TreeGrafter"/>
</dbReference>
<dbReference type="SMART" id="SM00408">
    <property type="entry name" value="IGc2"/>
    <property type="match status" value="3"/>
</dbReference>
<dbReference type="InterPro" id="IPR003599">
    <property type="entry name" value="Ig_sub"/>
</dbReference>
<dbReference type="GO" id="GO:0042113">
    <property type="term" value="P:B cell activation"/>
    <property type="evidence" value="ECO:0007669"/>
    <property type="project" value="Ensembl"/>
</dbReference>
<proteinExistence type="predicted"/>
<feature type="compositionally biased region" description="Polar residues" evidence="8">
    <location>
        <begin position="352"/>
        <end position="363"/>
    </location>
</feature>
<dbReference type="Proteomes" id="UP000694857">
    <property type="component" value="Chromosome 1"/>
</dbReference>
<dbReference type="GO" id="GO:0004888">
    <property type="term" value="F:transmembrane signaling receptor activity"/>
    <property type="evidence" value="ECO:0007669"/>
    <property type="project" value="TreeGrafter"/>
</dbReference>
<dbReference type="GeneID" id="118903452"/>
<evidence type="ECO:0000256" key="3">
    <source>
        <dbReference type="ARBA" id="ARBA00022729"/>
    </source>
</evidence>
<dbReference type="PANTHER" id="PTHR11481">
    <property type="entry name" value="IMMUNOGLOBULIN FC RECEPTOR"/>
    <property type="match status" value="1"/>
</dbReference>
<feature type="signal peptide" evidence="9">
    <location>
        <begin position="1"/>
        <end position="16"/>
    </location>
</feature>
<dbReference type="PANTHER" id="PTHR11481:SF64">
    <property type="entry name" value="FC RECEPTOR-LIKE PROTEIN 4"/>
    <property type="match status" value="1"/>
</dbReference>
<gene>
    <name evidence="11 13" type="primary">FCRL1</name>
</gene>
<evidence type="ECO:0000256" key="5">
    <source>
        <dbReference type="ARBA" id="ARBA00023157"/>
    </source>
</evidence>
<evidence type="ECO:0000256" key="9">
    <source>
        <dbReference type="SAM" id="SignalP"/>
    </source>
</evidence>
<accession>A0A8C0CF99</accession>
<comment type="subcellular location">
    <subcellularLocation>
        <location evidence="1">Cell membrane</location>
    </subcellularLocation>
</comment>
<dbReference type="CDD" id="cd00096">
    <property type="entry name" value="Ig"/>
    <property type="match status" value="1"/>
</dbReference>
<dbReference type="InterPro" id="IPR050488">
    <property type="entry name" value="Ig_Fc_receptor"/>
</dbReference>
<dbReference type="InterPro" id="IPR013151">
    <property type="entry name" value="Immunoglobulin_dom"/>
</dbReference>
<dbReference type="AlphaFoldDB" id="A0A8C0CF99"/>
<keyword evidence="3 9" id="KW-0732">Signal</keyword>
<dbReference type="KEGG" id="bmus:118903452"/>
<dbReference type="GO" id="GO:0006955">
    <property type="term" value="P:immune response"/>
    <property type="evidence" value="ECO:0007669"/>
    <property type="project" value="TreeGrafter"/>
</dbReference>
<evidence type="ECO:0000256" key="8">
    <source>
        <dbReference type="SAM" id="MobiDB-lite"/>
    </source>
</evidence>
<name>A0A8C0CF99_BALMU</name>